<evidence type="ECO:0000256" key="9">
    <source>
        <dbReference type="SAM" id="SignalP"/>
    </source>
</evidence>
<dbReference type="GO" id="GO:0006508">
    <property type="term" value="P:proteolysis"/>
    <property type="evidence" value="ECO:0007669"/>
    <property type="project" value="UniProtKB-KW"/>
</dbReference>
<feature type="chain" id="PRO_5006052620" description="Cyanophycinase" evidence="9">
    <location>
        <begin position="20"/>
        <end position="416"/>
    </location>
</feature>
<keyword evidence="11" id="KW-1185">Reference proteome</keyword>
<evidence type="ECO:0000313" key="10">
    <source>
        <dbReference type="EMBL" id="ALL14124.1"/>
    </source>
</evidence>
<gene>
    <name evidence="10" type="ORF">AQ619_12680</name>
</gene>
<dbReference type="InterPro" id="IPR011811">
    <property type="entry name" value="Peptidase_S51_cyanophycinase"/>
</dbReference>
<reference evidence="10 11" key="1">
    <citation type="submission" date="2015-10" db="EMBL/GenBank/DDBJ databases">
        <title>Conservation of the essential genome among Caulobacter and Brevundimonas species.</title>
        <authorList>
            <person name="Scott D."/>
            <person name="Ely B."/>
        </authorList>
    </citation>
    <scope>NUCLEOTIDE SEQUENCE [LARGE SCALE GENOMIC DNA]</scope>
    <source>
        <strain evidence="10 11">CB4</strain>
    </source>
</reference>
<evidence type="ECO:0000256" key="5">
    <source>
        <dbReference type="ARBA" id="ARBA00015719"/>
    </source>
</evidence>
<sequence length="416" mass="43523">MRRWLIALAAVLFAGPVAARDGTLVIVGGALSPDNDAVHAAFIEAARAHAGPGVAPRFLIIPAASGAPSDSARAFTAQLVRRGVEASQIAVSRVAVRDDETTPEVDESRWTSGGLAPEEVAKATVADGIWFVGGDQARIVATLKTTKGEDTPLLTAIRRRLAEGAVIGGTSAGAAIMSEPMILQGDSLPALLHPVGGSDTPDGEALALGRGLGFFPGVLVDQHFDRRARLGRLARATAVLPKAQRLGFGIDENTALVVDLSRRSARAIGARGVTVLDARKAEIAARKSDFRLGQARLTVISGGDRLDLTTLAVAPADNKRPVRVSRSASPRVRMAEGLAVPASRLDTWLAEDLVGVATARRIERPSFVPGGRGVLYGFARTPATAAYQGRDADGHDHDTIIDVAFDISPIQVVIKP</sequence>
<comment type="function">
    <text evidence="2">Exopeptidase that catalyzes the hydrolytic cleavage of multi-L-arginyl-poly-L-aspartic acid (cyanophycin; a water-insoluble reserve polymer) into aspartate-arginine dipeptides.</text>
</comment>
<dbReference type="NCBIfam" id="TIGR02069">
    <property type="entry name" value="cyanophycinase"/>
    <property type="match status" value="1"/>
</dbReference>
<evidence type="ECO:0000256" key="4">
    <source>
        <dbReference type="ARBA" id="ARBA00013115"/>
    </source>
</evidence>
<dbReference type="PANTHER" id="PTHR36175:SF1">
    <property type="entry name" value="CYANOPHYCINASE"/>
    <property type="match status" value="1"/>
</dbReference>
<keyword evidence="9" id="KW-0732">Signal</keyword>
<dbReference type="GO" id="GO:0008241">
    <property type="term" value="F:peptidyl-dipeptidase activity"/>
    <property type="evidence" value="ECO:0007669"/>
    <property type="project" value="UniProtKB-EC"/>
</dbReference>
<dbReference type="PANTHER" id="PTHR36175">
    <property type="entry name" value="CYANOPHYCINASE"/>
    <property type="match status" value="1"/>
</dbReference>
<evidence type="ECO:0000256" key="2">
    <source>
        <dbReference type="ARBA" id="ARBA00002039"/>
    </source>
</evidence>
<evidence type="ECO:0000313" key="11">
    <source>
        <dbReference type="Proteomes" id="UP000056905"/>
    </source>
</evidence>
<protein>
    <recommendedName>
        <fullName evidence="5">Cyanophycinase</fullName>
        <ecNumber evidence="4">3.4.15.6</ecNumber>
    </recommendedName>
</protein>
<name>A0A0P0P0X8_9CAUL</name>
<proteinExistence type="inferred from homology"/>
<dbReference type="EC" id="3.4.15.6" evidence="4"/>
<dbReference type="STRING" id="69395.AQ619_12680"/>
<dbReference type="Pfam" id="PF03575">
    <property type="entry name" value="Peptidase_S51"/>
    <property type="match status" value="1"/>
</dbReference>
<dbReference type="KEGG" id="chq:AQ619_12680"/>
<dbReference type="Gene3D" id="3.40.50.880">
    <property type="match status" value="1"/>
</dbReference>
<accession>A0A0P0P0X8</accession>
<dbReference type="OrthoDB" id="9799980at2"/>
<dbReference type="EMBL" id="CP013002">
    <property type="protein sequence ID" value="ALL14124.1"/>
    <property type="molecule type" value="Genomic_DNA"/>
</dbReference>
<comment type="similarity">
    <text evidence="3">Belongs to the peptidase S51 family.</text>
</comment>
<dbReference type="InterPro" id="IPR029062">
    <property type="entry name" value="Class_I_gatase-like"/>
</dbReference>
<dbReference type="InterPro" id="IPR005320">
    <property type="entry name" value="Peptidase_S51"/>
</dbReference>
<evidence type="ECO:0000256" key="1">
    <source>
        <dbReference type="ARBA" id="ARBA00001092"/>
    </source>
</evidence>
<keyword evidence="6" id="KW-0645">Protease</keyword>
<evidence type="ECO:0000256" key="3">
    <source>
        <dbReference type="ARBA" id="ARBA00006534"/>
    </source>
</evidence>
<dbReference type="SUPFAM" id="SSF52317">
    <property type="entry name" value="Class I glutamine amidotransferase-like"/>
    <property type="match status" value="1"/>
</dbReference>
<evidence type="ECO:0000256" key="6">
    <source>
        <dbReference type="ARBA" id="ARBA00022670"/>
    </source>
</evidence>
<evidence type="ECO:0000256" key="7">
    <source>
        <dbReference type="ARBA" id="ARBA00022801"/>
    </source>
</evidence>
<dbReference type="Proteomes" id="UP000056905">
    <property type="component" value="Chromosome"/>
</dbReference>
<organism evidence="10 11">
    <name type="scientific">Caulobacter henricii</name>
    <dbReference type="NCBI Taxonomy" id="69395"/>
    <lineage>
        <taxon>Bacteria</taxon>
        <taxon>Pseudomonadati</taxon>
        <taxon>Pseudomonadota</taxon>
        <taxon>Alphaproteobacteria</taxon>
        <taxon>Caulobacterales</taxon>
        <taxon>Caulobacteraceae</taxon>
        <taxon>Caulobacter</taxon>
    </lineage>
</organism>
<dbReference type="AlphaFoldDB" id="A0A0P0P0X8"/>
<evidence type="ECO:0000256" key="8">
    <source>
        <dbReference type="ARBA" id="ARBA00022825"/>
    </source>
</evidence>
<feature type="signal peptide" evidence="9">
    <location>
        <begin position="1"/>
        <end position="19"/>
    </location>
</feature>
<keyword evidence="7" id="KW-0378">Hydrolase</keyword>
<dbReference type="GO" id="GO:0008236">
    <property type="term" value="F:serine-type peptidase activity"/>
    <property type="evidence" value="ECO:0007669"/>
    <property type="project" value="UniProtKB-KW"/>
</dbReference>
<comment type="catalytic activity">
    <reaction evidence="1">
        <text>[L-4-(L-arginin-2-N-yl)aspartate](n) + H2O = [L-4-(L-arginin-2-N-yl)aspartate](n-1) + L-4-(L-arginin-2-N-yl)aspartate</text>
        <dbReference type="Rhea" id="RHEA:12845"/>
        <dbReference type="Rhea" id="RHEA-COMP:13728"/>
        <dbReference type="Rhea" id="RHEA-COMP:13734"/>
        <dbReference type="ChEBI" id="CHEBI:15377"/>
        <dbReference type="ChEBI" id="CHEBI:137986"/>
        <dbReference type="ChEBI" id="CHEBI:137991"/>
        <dbReference type="EC" id="3.4.15.6"/>
    </reaction>
</comment>
<dbReference type="RefSeq" id="WP_062148137.1">
    <property type="nucleotide sequence ID" value="NZ_CP013002.1"/>
</dbReference>
<dbReference type="CDD" id="cd03145">
    <property type="entry name" value="GAT1_cyanophycinase"/>
    <property type="match status" value="1"/>
</dbReference>
<keyword evidence="8" id="KW-0720">Serine protease</keyword>